<comment type="caution">
    <text evidence="1">The sequence shown here is derived from an EMBL/GenBank/DDBJ whole genome shotgun (WGS) entry which is preliminary data.</text>
</comment>
<reference evidence="1" key="1">
    <citation type="submission" date="2021-03" db="EMBL/GenBank/DDBJ databases">
        <authorList>
            <consortium name="DOE Joint Genome Institute"/>
            <person name="Ahrendt S."/>
            <person name="Looney B.P."/>
            <person name="Miyauchi S."/>
            <person name="Morin E."/>
            <person name="Drula E."/>
            <person name="Courty P.E."/>
            <person name="Chicoki N."/>
            <person name="Fauchery L."/>
            <person name="Kohler A."/>
            <person name="Kuo A."/>
            <person name="Labutti K."/>
            <person name="Pangilinan J."/>
            <person name="Lipzen A."/>
            <person name="Riley R."/>
            <person name="Andreopoulos W."/>
            <person name="He G."/>
            <person name="Johnson J."/>
            <person name="Barry K.W."/>
            <person name="Grigoriev I.V."/>
            <person name="Nagy L."/>
            <person name="Hibbett D."/>
            <person name="Henrissat B."/>
            <person name="Matheny P.B."/>
            <person name="Labbe J."/>
            <person name="Martin F."/>
        </authorList>
    </citation>
    <scope>NUCLEOTIDE SEQUENCE</scope>
    <source>
        <strain evidence="1">HHB10654</strain>
    </source>
</reference>
<protein>
    <submittedName>
        <fullName evidence="1">Uncharacterized protein</fullName>
    </submittedName>
</protein>
<evidence type="ECO:0000313" key="2">
    <source>
        <dbReference type="Proteomes" id="UP000814140"/>
    </source>
</evidence>
<dbReference type="Proteomes" id="UP000814140">
    <property type="component" value="Unassembled WGS sequence"/>
</dbReference>
<sequence>MQEIQQLSRCLSDTRLTSNMAVASAALIFYDWFLTSGDELKFMWRLDKRTFARVLFLCARYPALVGSILDLLPTTVTLGNVLTCLRLVNIVAAEIILATRTWAMWDRARVILVILVGTFIACIVPGIIVIERDIATTIWGPPVAPGLTNFMQCRILVSAVKSFWIVPYLVIILFESVVLSLTTYKVLQYYRQVPAEYRTHLWDILWLDGIIYFVFMLLLGIVNIGLVLQVSAPQLRSGGTQLQMVFHSIISTRIVLHISSTMADDISKSGCSVSNYRLSTIEIGFQHEQDESVADDVRIEMEERQAARASSEHARAASVADASSDIAKEAGSSHIV</sequence>
<proteinExistence type="predicted"/>
<reference evidence="1" key="2">
    <citation type="journal article" date="2022" name="New Phytol.">
        <title>Evolutionary transition to the ectomycorrhizal habit in the genomes of a hyperdiverse lineage of mushroom-forming fungi.</title>
        <authorList>
            <person name="Looney B."/>
            <person name="Miyauchi S."/>
            <person name="Morin E."/>
            <person name="Drula E."/>
            <person name="Courty P.E."/>
            <person name="Kohler A."/>
            <person name="Kuo A."/>
            <person name="LaButti K."/>
            <person name="Pangilinan J."/>
            <person name="Lipzen A."/>
            <person name="Riley R."/>
            <person name="Andreopoulos W."/>
            <person name="He G."/>
            <person name="Johnson J."/>
            <person name="Nolan M."/>
            <person name="Tritt A."/>
            <person name="Barry K.W."/>
            <person name="Grigoriev I.V."/>
            <person name="Nagy L.G."/>
            <person name="Hibbett D."/>
            <person name="Henrissat B."/>
            <person name="Matheny P.B."/>
            <person name="Labbe J."/>
            <person name="Martin F.M."/>
        </authorList>
    </citation>
    <scope>NUCLEOTIDE SEQUENCE</scope>
    <source>
        <strain evidence="1">HHB10654</strain>
    </source>
</reference>
<accession>A0ACB8SWG2</accession>
<dbReference type="EMBL" id="MU277221">
    <property type="protein sequence ID" value="KAI0060166.1"/>
    <property type="molecule type" value="Genomic_DNA"/>
</dbReference>
<evidence type="ECO:0000313" key="1">
    <source>
        <dbReference type="EMBL" id="KAI0060166.1"/>
    </source>
</evidence>
<name>A0ACB8SWG2_9AGAM</name>
<gene>
    <name evidence="1" type="ORF">BV25DRAFT_989238</name>
</gene>
<organism evidence="1 2">
    <name type="scientific">Artomyces pyxidatus</name>
    <dbReference type="NCBI Taxonomy" id="48021"/>
    <lineage>
        <taxon>Eukaryota</taxon>
        <taxon>Fungi</taxon>
        <taxon>Dikarya</taxon>
        <taxon>Basidiomycota</taxon>
        <taxon>Agaricomycotina</taxon>
        <taxon>Agaricomycetes</taxon>
        <taxon>Russulales</taxon>
        <taxon>Auriscalpiaceae</taxon>
        <taxon>Artomyces</taxon>
    </lineage>
</organism>
<keyword evidence="2" id="KW-1185">Reference proteome</keyword>